<accession>A0A8D9AM18</accession>
<name>A0A8D9AM18_9HEMI</name>
<keyword evidence="1" id="KW-0472">Membrane</keyword>
<reference evidence="2" key="1">
    <citation type="submission" date="2021-05" db="EMBL/GenBank/DDBJ databases">
        <authorList>
            <person name="Alioto T."/>
            <person name="Alioto T."/>
            <person name="Gomez Garrido J."/>
        </authorList>
    </citation>
    <scope>NUCLEOTIDE SEQUENCE</scope>
</reference>
<protein>
    <submittedName>
        <fullName evidence="2">Uncharacterized protein</fullName>
    </submittedName>
</protein>
<feature type="transmembrane region" description="Helical" evidence="1">
    <location>
        <begin position="21"/>
        <end position="40"/>
    </location>
</feature>
<dbReference type="AlphaFoldDB" id="A0A8D9AM18"/>
<keyword evidence="1" id="KW-0812">Transmembrane</keyword>
<evidence type="ECO:0000313" key="2">
    <source>
        <dbReference type="EMBL" id="CAG6769043.1"/>
    </source>
</evidence>
<dbReference type="EMBL" id="HBUF01578031">
    <property type="protein sequence ID" value="CAG6769043.1"/>
    <property type="molecule type" value="Transcribed_RNA"/>
</dbReference>
<organism evidence="2">
    <name type="scientific">Cacopsylla melanoneura</name>
    <dbReference type="NCBI Taxonomy" id="428564"/>
    <lineage>
        <taxon>Eukaryota</taxon>
        <taxon>Metazoa</taxon>
        <taxon>Ecdysozoa</taxon>
        <taxon>Arthropoda</taxon>
        <taxon>Hexapoda</taxon>
        <taxon>Insecta</taxon>
        <taxon>Pterygota</taxon>
        <taxon>Neoptera</taxon>
        <taxon>Paraneoptera</taxon>
        <taxon>Hemiptera</taxon>
        <taxon>Sternorrhyncha</taxon>
        <taxon>Psylloidea</taxon>
        <taxon>Psyllidae</taxon>
        <taxon>Psyllinae</taxon>
        <taxon>Cacopsylla</taxon>
    </lineage>
</organism>
<keyword evidence="1" id="KW-1133">Transmembrane helix</keyword>
<feature type="transmembrane region" description="Helical" evidence="1">
    <location>
        <begin position="56"/>
        <end position="72"/>
    </location>
</feature>
<sequence length="123" mass="14596">MRSGQVTRATRYSLSDVTNKIIMLRGCFIIYLKLNITYIIRLENVCYTFYLHSDEHIIIIMYFLLSPMCFIFRHSSSNSSIFPKCFVCVSCGSNYNISKEQYLEFNLDFVISHQYRKNRVCKK</sequence>
<proteinExistence type="predicted"/>
<evidence type="ECO:0000256" key="1">
    <source>
        <dbReference type="SAM" id="Phobius"/>
    </source>
</evidence>